<evidence type="ECO:0000256" key="2">
    <source>
        <dbReference type="SAM" id="SignalP"/>
    </source>
</evidence>
<reference evidence="4" key="1">
    <citation type="submission" date="2016-10" db="EMBL/GenBank/DDBJ databases">
        <authorList>
            <person name="Varghese N."/>
            <person name="Submissions S."/>
        </authorList>
    </citation>
    <scope>NUCLEOTIDE SEQUENCE [LARGE SCALE GENOMIC DNA]</scope>
    <source>
        <strain evidence="4">BS3775</strain>
    </source>
</reference>
<gene>
    <name evidence="3" type="ORF">SAMN04490195_4654</name>
</gene>
<evidence type="ECO:0000313" key="4">
    <source>
        <dbReference type="Proteomes" id="UP000199570"/>
    </source>
</evidence>
<evidence type="ECO:0000313" key="3">
    <source>
        <dbReference type="EMBL" id="SDR30257.1"/>
    </source>
</evidence>
<dbReference type="EMBL" id="FNKJ01000003">
    <property type="protein sequence ID" value="SDR30257.1"/>
    <property type="molecule type" value="Genomic_DNA"/>
</dbReference>
<proteinExistence type="predicted"/>
<sequence>MPSTERLARFSPLLCGVIVALNLSVPAQAITLPDSPALDRRTCLANGNWYGFYRNNHGLIPVCLKLPEAISAKMLDSNDDGVVDSNDRLSNGVTFIGESSTPDADDNGASAHESTGDDTPGLEKSVGGSRRIMWRQIQ</sequence>
<accession>A0A1H1HXR1</accession>
<feature type="region of interest" description="Disordered" evidence="1">
    <location>
        <begin position="93"/>
        <end position="131"/>
    </location>
</feature>
<keyword evidence="2" id="KW-0732">Signal</keyword>
<feature type="compositionally biased region" description="Polar residues" evidence="1">
    <location>
        <begin position="93"/>
        <end position="102"/>
    </location>
</feature>
<dbReference type="AlphaFoldDB" id="A0A1H1HXR1"/>
<keyword evidence="4" id="KW-1185">Reference proteome</keyword>
<feature type="chain" id="PRO_5043411071" evidence="2">
    <location>
        <begin position="30"/>
        <end position="138"/>
    </location>
</feature>
<feature type="signal peptide" evidence="2">
    <location>
        <begin position="1"/>
        <end position="29"/>
    </location>
</feature>
<name>A0A1H1HXR1_9PSED</name>
<dbReference type="OrthoDB" id="7156875at2"/>
<organism evidence="3 4">
    <name type="scientific">Pseudomonas moorei</name>
    <dbReference type="NCBI Taxonomy" id="395599"/>
    <lineage>
        <taxon>Bacteria</taxon>
        <taxon>Pseudomonadati</taxon>
        <taxon>Pseudomonadota</taxon>
        <taxon>Gammaproteobacteria</taxon>
        <taxon>Pseudomonadales</taxon>
        <taxon>Pseudomonadaceae</taxon>
        <taxon>Pseudomonas</taxon>
    </lineage>
</organism>
<evidence type="ECO:0000256" key="1">
    <source>
        <dbReference type="SAM" id="MobiDB-lite"/>
    </source>
</evidence>
<protein>
    <submittedName>
        <fullName evidence="3">Uncharacterized protein</fullName>
    </submittedName>
</protein>
<dbReference type="Proteomes" id="UP000199570">
    <property type="component" value="Unassembled WGS sequence"/>
</dbReference>
<dbReference type="RefSeq" id="WP_090325263.1">
    <property type="nucleotide sequence ID" value="NZ_FNKJ01000003.1"/>
</dbReference>